<dbReference type="Proteomes" id="UP001152759">
    <property type="component" value="Chromosome 8"/>
</dbReference>
<protein>
    <recommendedName>
        <fullName evidence="1">PRELI/MSF1 domain-containing protein</fullName>
    </recommendedName>
</protein>
<organism evidence="2 3">
    <name type="scientific">Bemisia tabaci</name>
    <name type="common">Sweetpotato whitefly</name>
    <name type="synonym">Aleurodes tabaci</name>
    <dbReference type="NCBI Taxonomy" id="7038"/>
    <lineage>
        <taxon>Eukaryota</taxon>
        <taxon>Metazoa</taxon>
        <taxon>Ecdysozoa</taxon>
        <taxon>Arthropoda</taxon>
        <taxon>Hexapoda</taxon>
        <taxon>Insecta</taxon>
        <taxon>Pterygota</taxon>
        <taxon>Neoptera</taxon>
        <taxon>Paraneoptera</taxon>
        <taxon>Hemiptera</taxon>
        <taxon>Sternorrhyncha</taxon>
        <taxon>Aleyrodoidea</taxon>
        <taxon>Aleyrodidae</taxon>
        <taxon>Aleyrodinae</taxon>
        <taxon>Bemisia</taxon>
    </lineage>
</organism>
<gene>
    <name evidence="2" type="ORF">BEMITA_LOCUS12934</name>
</gene>
<feature type="domain" description="PRELI/MSF1" evidence="1">
    <location>
        <begin position="1"/>
        <end position="170"/>
    </location>
</feature>
<sequence>MKIWTSEHTFNHPWEKVVEAAWRKYPNPMNPAVTGIDVVDRQVSDGVLITKRLIASQWGLPGWAVSIVGPTSVCYAKEYSTVNPEKKTMELKSRNLTFGSMIAVDETLRYESHPDDASKTKLSQEAVVTVQGIPLCSYVENLLTSKISHNANKGRQAIEWVIDKIETEVKDLKNSAVKNTDEILMNTKKSFGEITTAARKSIDDLHIGNQSSQSYPEV</sequence>
<dbReference type="PANTHER" id="PTHR11158">
    <property type="entry name" value="MSF1/PX19 RELATED"/>
    <property type="match status" value="1"/>
</dbReference>
<dbReference type="AlphaFoldDB" id="A0A9P0AMD5"/>
<accession>A0A9P0AMD5</accession>
<dbReference type="InterPro" id="IPR006797">
    <property type="entry name" value="PRELI/MSF1_dom"/>
</dbReference>
<dbReference type="InterPro" id="IPR037365">
    <property type="entry name" value="Slowmo/Ups"/>
</dbReference>
<reference evidence="2" key="1">
    <citation type="submission" date="2021-12" db="EMBL/GenBank/DDBJ databases">
        <authorList>
            <person name="King R."/>
        </authorList>
    </citation>
    <scope>NUCLEOTIDE SEQUENCE</scope>
</reference>
<evidence type="ECO:0000313" key="3">
    <source>
        <dbReference type="Proteomes" id="UP001152759"/>
    </source>
</evidence>
<dbReference type="Pfam" id="PF04707">
    <property type="entry name" value="PRELI"/>
    <property type="match status" value="1"/>
</dbReference>
<dbReference type="GO" id="GO:0005758">
    <property type="term" value="C:mitochondrial intermembrane space"/>
    <property type="evidence" value="ECO:0007669"/>
    <property type="project" value="InterPro"/>
</dbReference>
<dbReference type="OrthoDB" id="407630at2759"/>
<dbReference type="KEGG" id="btab:109033937"/>
<dbReference type="PROSITE" id="PS50904">
    <property type="entry name" value="PRELI_MSF1"/>
    <property type="match status" value="1"/>
</dbReference>
<name>A0A9P0AMD5_BEMTA</name>
<evidence type="ECO:0000313" key="2">
    <source>
        <dbReference type="EMBL" id="CAH0394662.1"/>
    </source>
</evidence>
<dbReference type="EMBL" id="OU963869">
    <property type="protein sequence ID" value="CAH0394662.1"/>
    <property type="molecule type" value="Genomic_DNA"/>
</dbReference>
<keyword evidence="3" id="KW-1185">Reference proteome</keyword>
<proteinExistence type="predicted"/>
<evidence type="ECO:0000259" key="1">
    <source>
        <dbReference type="PROSITE" id="PS50904"/>
    </source>
</evidence>